<protein>
    <submittedName>
        <fullName evidence="2">Uncharacterized protein</fullName>
    </submittedName>
</protein>
<reference evidence="2" key="1">
    <citation type="submission" date="2023-06" db="EMBL/GenBank/DDBJ databases">
        <title>Genome-scale phylogeny and comparative genomics of the fungal order Sordariales.</title>
        <authorList>
            <consortium name="Lawrence Berkeley National Laboratory"/>
            <person name="Hensen N."/>
            <person name="Bonometti L."/>
            <person name="Westerberg I."/>
            <person name="Brannstrom I.O."/>
            <person name="Guillou S."/>
            <person name="Cros-Aarteil S."/>
            <person name="Calhoun S."/>
            <person name="Haridas S."/>
            <person name="Kuo A."/>
            <person name="Mondo S."/>
            <person name="Pangilinan J."/>
            <person name="Riley R."/>
            <person name="Labutti K."/>
            <person name="Andreopoulos B."/>
            <person name="Lipzen A."/>
            <person name="Chen C."/>
            <person name="Yanf M."/>
            <person name="Daum C."/>
            <person name="Ng V."/>
            <person name="Clum A."/>
            <person name="Steindorff A."/>
            <person name="Ohm R."/>
            <person name="Martin F."/>
            <person name="Silar P."/>
            <person name="Natvig D."/>
            <person name="Lalanne C."/>
            <person name="Gautier V."/>
            <person name="Ament-Velasquez S.L."/>
            <person name="Kruys A."/>
            <person name="Hutchinson M.I."/>
            <person name="Powell A.J."/>
            <person name="Barry K."/>
            <person name="Miller A.N."/>
            <person name="Grigoriev I.V."/>
            <person name="Debuchy R."/>
            <person name="Gladieux P."/>
            <person name="Thoren M.H."/>
            <person name="Johannesson H."/>
        </authorList>
    </citation>
    <scope>NUCLEOTIDE SEQUENCE</scope>
    <source>
        <strain evidence="2">CBS 540.89</strain>
    </source>
</reference>
<feature type="region of interest" description="Disordered" evidence="1">
    <location>
        <begin position="1"/>
        <end position="34"/>
    </location>
</feature>
<name>A0AA40BSB8_9PEZI</name>
<proteinExistence type="predicted"/>
<dbReference type="Proteomes" id="UP001172159">
    <property type="component" value="Unassembled WGS sequence"/>
</dbReference>
<feature type="compositionally biased region" description="Low complexity" evidence="1">
    <location>
        <begin position="18"/>
        <end position="29"/>
    </location>
</feature>
<gene>
    <name evidence="2" type="ORF">B0T21DRAFT_382524</name>
</gene>
<keyword evidence="3" id="KW-1185">Reference proteome</keyword>
<evidence type="ECO:0000313" key="2">
    <source>
        <dbReference type="EMBL" id="KAK0739509.1"/>
    </source>
</evidence>
<accession>A0AA40BSB8</accession>
<feature type="compositionally biased region" description="Polar residues" evidence="1">
    <location>
        <begin position="1"/>
        <end position="11"/>
    </location>
</feature>
<sequence length="304" mass="35201">MYEKASTSNPNPALAHNAQATAPTKTAPPNGTPTPPLEYATMFLTFYQFLTTLHYSPTDLKTPPSTSWAHLTRSSSSGGVPSDYKTDFTLSVMRHLPYLSSPRYTYFEYKSILIDYSSLDPATSFWFQKDENGKYPEDYSFQNSRAEDWEDQRQEPPLGDSLIPLTYGWESGGITLIVDAKRGRIYEDMIRCNDNSYGVQEYFDRMKKRFTKLELVPCDGRLMMDAREEREGRVTEEEFWGQNFDAEHGHGGNWGTAVDKLYIKQVYRDYGWPNDFRREECFKLVDALMAKVEETREGWNEHDH</sequence>
<evidence type="ECO:0000256" key="1">
    <source>
        <dbReference type="SAM" id="MobiDB-lite"/>
    </source>
</evidence>
<evidence type="ECO:0000313" key="3">
    <source>
        <dbReference type="Proteomes" id="UP001172159"/>
    </source>
</evidence>
<dbReference type="EMBL" id="JAUKTV010000004">
    <property type="protein sequence ID" value="KAK0739509.1"/>
    <property type="molecule type" value="Genomic_DNA"/>
</dbReference>
<organism evidence="2 3">
    <name type="scientific">Apiosordaria backusii</name>
    <dbReference type="NCBI Taxonomy" id="314023"/>
    <lineage>
        <taxon>Eukaryota</taxon>
        <taxon>Fungi</taxon>
        <taxon>Dikarya</taxon>
        <taxon>Ascomycota</taxon>
        <taxon>Pezizomycotina</taxon>
        <taxon>Sordariomycetes</taxon>
        <taxon>Sordariomycetidae</taxon>
        <taxon>Sordariales</taxon>
        <taxon>Lasiosphaeriaceae</taxon>
        <taxon>Apiosordaria</taxon>
    </lineage>
</organism>
<dbReference type="AlphaFoldDB" id="A0AA40BSB8"/>
<comment type="caution">
    <text evidence="2">The sequence shown here is derived from an EMBL/GenBank/DDBJ whole genome shotgun (WGS) entry which is preliminary data.</text>
</comment>